<dbReference type="EMBL" id="CP059733">
    <property type="protein sequence ID" value="WDE07823.1"/>
    <property type="molecule type" value="Genomic_DNA"/>
</dbReference>
<accession>A0AAE9Z9K1</accession>
<proteinExistence type="predicted"/>
<name>A0AAE9Z9K1_9GAMM</name>
<evidence type="ECO:0000313" key="2">
    <source>
        <dbReference type="Proteomes" id="UP000032352"/>
    </source>
</evidence>
<reference evidence="1 2" key="1">
    <citation type="journal article" date="2015" name="Genome Announc.">
        <title>Draft Genome Sequences of Marine Isolates of Thalassomonas viridans and Thalassomonas actiniarum.</title>
        <authorList>
            <person name="Olonade I."/>
            <person name="van Zyl L.J."/>
            <person name="Trindade M."/>
        </authorList>
    </citation>
    <scope>NUCLEOTIDE SEQUENCE [LARGE SCALE GENOMIC DNA]</scope>
    <source>
        <strain evidence="1 2">XOM25</strain>
    </source>
</reference>
<evidence type="ECO:0000313" key="1">
    <source>
        <dbReference type="EMBL" id="WDE07823.1"/>
    </source>
</evidence>
<sequence>MNNITTGTIEHLIELGKAREVGKLNSEERIELFDSIDSLDAIELAELYALIEVGKTGDMATFVYLVSKAKEIGFSLVEVIFEYNDLGSSLSKGYGVYCAKNI</sequence>
<keyword evidence="2" id="KW-1185">Reference proteome</keyword>
<reference evidence="1 2" key="2">
    <citation type="journal article" date="2022" name="Mar. Drugs">
        <title>Bioassay-Guided Fractionation Leads to the Detection of Cholic Acid Generated by the Rare Thalassomonas sp.</title>
        <authorList>
            <person name="Pheiffer F."/>
            <person name="Schneider Y.K."/>
            <person name="Hansen E.H."/>
            <person name="Andersen J.H."/>
            <person name="Isaksson J."/>
            <person name="Busche T."/>
            <person name="R C."/>
            <person name="Kalinowski J."/>
            <person name="Zyl L.V."/>
            <person name="Trindade M."/>
        </authorList>
    </citation>
    <scope>NUCLEOTIDE SEQUENCE [LARGE SCALE GENOMIC DNA]</scope>
    <source>
        <strain evidence="1 2">XOM25</strain>
    </source>
</reference>
<dbReference type="Proteomes" id="UP000032352">
    <property type="component" value="Chromosome"/>
</dbReference>
<gene>
    <name evidence="1" type="ORF">SG34_013615</name>
</gene>
<dbReference type="KEGG" id="tvd:SG34_013615"/>
<dbReference type="RefSeq" id="WP_044841355.1">
    <property type="nucleotide sequence ID" value="NZ_CP059733.1"/>
</dbReference>
<dbReference type="AlphaFoldDB" id="A0AAE9Z9K1"/>
<organism evidence="1 2">
    <name type="scientific">Thalassomonas viridans</name>
    <dbReference type="NCBI Taxonomy" id="137584"/>
    <lineage>
        <taxon>Bacteria</taxon>
        <taxon>Pseudomonadati</taxon>
        <taxon>Pseudomonadota</taxon>
        <taxon>Gammaproteobacteria</taxon>
        <taxon>Alteromonadales</taxon>
        <taxon>Colwelliaceae</taxon>
        <taxon>Thalassomonas</taxon>
    </lineage>
</organism>
<protein>
    <submittedName>
        <fullName evidence="1">Uncharacterized protein</fullName>
    </submittedName>
</protein>